<accession>A0A4Z2ESH5</accession>
<keyword evidence="2" id="KW-1185">Reference proteome</keyword>
<evidence type="ECO:0000313" key="1">
    <source>
        <dbReference type="EMBL" id="TNN31733.1"/>
    </source>
</evidence>
<name>A0A4Z2ESH5_9TELE</name>
<reference evidence="1 2" key="1">
    <citation type="submission" date="2019-03" db="EMBL/GenBank/DDBJ databases">
        <title>First draft genome of Liparis tanakae, snailfish: a comprehensive survey of snailfish specific genes.</title>
        <authorList>
            <person name="Kim W."/>
            <person name="Song I."/>
            <person name="Jeong J.-H."/>
            <person name="Kim D."/>
            <person name="Kim S."/>
            <person name="Ryu S."/>
            <person name="Song J.Y."/>
            <person name="Lee S.K."/>
        </authorList>
    </citation>
    <scope>NUCLEOTIDE SEQUENCE [LARGE SCALE GENOMIC DNA]</scope>
    <source>
        <tissue evidence="1">Muscle</tissue>
    </source>
</reference>
<dbReference type="Proteomes" id="UP000314294">
    <property type="component" value="Unassembled WGS sequence"/>
</dbReference>
<protein>
    <submittedName>
        <fullName evidence="1">Uncharacterized protein</fullName>
    </submittedName>
</protein>
<comment type="caution">
    <text evidence="1">The sequence shown here is derived from an EMBL/GenBank/DDBJ whole genome shotgun (WGS) entry which is preliminary data.</text>
</comment>
<gene>
    <name evidence="1" type="ORF">EYF80_058109</name>
</gene>
<proteinExistence type="predicted"/>
<organism evidence="1 2">
    <name type="scientific">Liparis tanakae</name>
    <name type="common">Tanaka's snailfish</name>
    <dbReference type="NCBI Taxonomy" id="230148"/>
    <lineage>
        <taxon>Eukaryota</taxon>
        <taxon>Metazoa</taxon>
        <taxon>Chordata</taxon>
        <taxon>Craniata</taxon>
        <taxon>Vertebrata</taxon>
        <taxon>Euteleostomi</taxon>
        <taxon>Actinopterygii</taxon>
        <taxon>Neopterygii</taxon>
        <taxon>Teleostei</taxon>
        <taxon>Neoteleostei</taxon>
        <taxon>Acanthomorphata</taxon>
        <taxon>Eupercaria</taxon>
        <taxon>Perciformes</taxon>
        <taxon>Cottioidei</taxon>
        <taxon>Cottales</taxon>
        <taxon>Liparidae</taxon>
        <taxon>Liparis</taxon>
    </lineage>
</organism>
<sequence>MKSRRRAEWKGIALLPRLRAASMTHRRQQAPGCMIVTAKELLEFLGGEGMVKSRQRGCGNERGPSCPISQQVHALSAFLQKHHAALVTSGILVLTNQLTEQEAHRALPCLRSAGGKLLRAEDLSSGGTGEQARNRVGLGPRIHLSQEDIRSVSGPGGCTRPTLSRSVASVLPLDASSQCLLILRVCPTTSLQALYLLLRPAEHADGVDVTGVLGQAPLSFDPLRDGLRDIDRLQGDKERTGM</sequence>
<evidence type="ECO:0000313" key="2">
    <source>
        <dbReference type="Proteomes" id="UP000314294"/>
    </source>
</evidence>
<dbReference type="AlphaFoldDB" id="A0A4Z2ESH5"/>
<dbReference type="EMBL" id="SRLO01003199">
    <property type="protein sequence ID" value="TNN31733.1"/>
    <property type="molecule type" value="Genomic_DNA"/>
</dbReference>